<dbReference type="EMBL" id="PDEQ01000002">
    <property type="protein sequence ID" value="PEN14416.1"/>
    <property type="molecule type" value="Genomic_DNA"/>
</dbReference>
<keyword evidence="6" id="KW-0547">Nucleotide-binding</keyword>
<dbReference type="GO" id="GO:0000050">
    <property type="term" value="P:urea cycle"/>
    <property type="evidence" value="ECO:0007669"/>
    <property type="project" value="TreeGrafter"/>
</dbReference>
<comment type="caution">
    <text evidence="11">The sequence shown here is derived from an EMBL/GenBank/DDBJ whole genome shotgun (WGS) entry which is preliminary data.</text>
</comment>
<feature type="domain" description="Arginosuccinate synthase-like N-terminal" evidence="9">
    <location>
        <begin position="3"/>
        <end position="167"/>
    </location>
</feature>
<dbReference type="PANTHER" id="PTHR11587">
    <property type="entry name" value="ARGININOSUCCINATE SYNTHASE"/>
    <property type="match status" value="1"/>
</dbReference>
<dbReference type="PANTHER" id="PTHR11587:SF2">
    <property type="entry name" value="ARGININOSUCCINATE SYNTHASE"/>
    <property type="match status" value="1"/>
</dbReference>
<feature type="domain" description="Arginosuccinate synthase C-terminal" evidence="10">
    <location>
        <begin position="177"/>
        <end position="393"/>
    </location>
</feature>
<dbReference type="Proteomes" id="UP000220102">
    <property type="component" value="Unassembled WGS sequence"/>
</dbReference>
<dbReference type="Gene3D" id="3.40.50.620">
    <property type="entry name" value="HUPs"/>
    <property type="match status" value="1"/>
</dbReference>
<dbReference type="SUPFAM" id="SSF52402">
    <property type="entry name" value="Adenine nucleotide alpha hydrolases-like"/>
    <property type="match status" value="1"/>
</dbReference>
<dbReference type="OrthoDB" id="9801641at2"/>
<sequence length="422" mass="44637">MSIILAFSGGLDTSFCVPYLKETYDTPVHTVTVDTGGLRPGDAEAIVQRAEDLGAASHSLVDGKAALYEDHLSYLIQGNVKRGGVYPLCVGPERVVQARVMVQAAAELGATAIAHGSTGAGNDQVRFDVATQILSRAMLGKELDVLAPVRSLGLTREASTAYLEERGFDVPSSTTDYSINRGLWGTTVGGAETLTTHGPLPDSAYPDTTAPKDAPDEPLTLKISFEKGLPVAVNGEAMDGVSLVEHLNEVGGQHGVGRDIHVGDTILGIKGRVGFEAPAAEILITAHRELEKLVLSKWQQVKKDELAQFYGMLLHEAQYFDPVMRDIEAHLTSSQETVDGTVTLELYKGVARVLGADSSNSLFNASLATYGEENALWDGRDAEGFTRLAGVQSLLAAEVHSSSTSPSGGDGALAPLAKAEPR</sequence>
<dbReference type="InterPro" id="IPR014729">
    <property type="entry name" value="Rossmann-like_a/b/a_fold"/>
</dbReference>
<reference evidence="11 12" key="1">
    <citation type="submission" date="2017-10" db="EMBL/GenBank/DDBJ databases">
        <title>Draft genome of Longibacter Salinarum.</title>
        <authorList>
            <person name="Goh K.M."/>
            <person name="Shamsir M.S."/>
            <person name="Lim S.W."/>
        </authorList>
    </citation>
    <scope>NUCLEOTIDE SEQUENCE [LARGE SCALE GENOMIC DNA]</scope>
    <source>
        <strain evidence="11 12">KCTC 52045</strain>
    </source>
</reference>
<dbReference type="InterPro" id="IPR048268">
    <property type="entry name" value="Arginosuc_syn_C"/>
</dbReference>
<dbReference type="GO" id="GO:0000053">
    <property type="term" value="P:argininosuccinate metabolic process"/>
    <property type="evidence" value="ECO:0007669"/>
    <property type="project" value="TreeGrafter"/>
</dbReference>
<protein>
    <recommendedName>
        <fullName evidence="2">argininosuccinate synthase</fullName>
        <ecNumber evidence="2">6.3.4.5</ecNumber>
    </recommendedName>
</protein>
<dbReference type="EC" id="6.3.4.5" evidence="2"/>
<evidence type="ECO:0000256" key="5">
    <source>
        <dbReference type="ARBA" id="ARBA00022605"/>
    </source>
</evidence>
<dbReference type="Gene3D" id="3.90.1260.10">
    <property type="entry name" value="Argininosuccinate synthetase, chain A, domain 2"/>
    <property type="match status" value="1"/>
</dbReference>
<dbReference type="InterPro" id="IPR001518">
    <property type="entry name" value="Arginosuc_synth"/>
</dbReference>
<evidence type="ECO:0000259" key="10">
    <source>
        <dbReference type="Pfam" id="PF20979"/>
    </source>
</evidence>
<dbReference type="Pfam" id="PF00764">
    <property type="entry name" value="Arginosuc_synth"/>
    <property type="match status" value="1"/>
</dbReference>
<evidence type="ECO:0000256" key="1">
    <source>
        <dbReference type="ARBA" id="ARBA00004967"/>
    </source>
</evidence>
<dbReference type="AlphaFoldDB" id="A0A2A8D0F5"/>
<dbReference type="InterPro" id="IPR023434">
    <property type="entry name" value="Arginosuc_synth_type_1_subfam"/>
</dbReference>
<dbReference type="InterPro" id="IPR024074">
    <property type="entry name" value="AS_cat/multimer_dom_body"/>
</dbReference>
<dbReference type="InterPro" id="IPR048267">
    <property type="entry name" value="Arginosuc_syn_N"/>
</dbReference>
<accession>A0A2A8D0F5</accession>
<evidence type="ECO:0000256" key="8">
    <source>
        <dbReference type="SAM" id="MobiDB-lite"/>
    </source>
</evidence>
<evidence type="ECO:0000256" key="2">
    <source>
        <dbReference type="ARBA" id="ARBA00012286"/>
    </source>
</evidence>
<keyword evidence="3" id="KW-0055">Arginine biosynthesis</keyword>
<dbReference type="GO" id="GO:0006526">
    <property type="term" value="P:L-arginine biosynthetic process"/>
    <property type="evidence" value="ECO:0007669"/>
    <property type="project" value="UniProtKB-UniPathway"/>
</dbReference>
<dbReference type="Pfam" id="PF20979">
    <property type="entry name" value="Arginosuc_syn_C"/>
    <property type="match status" value="1"/>
</dbReference>
<evidence type="ECO:0000256" key="6">
    <source>
        <dbReference type="ARBA" id="ARBA00022741"/>
    </source>
</evidence>
<feature type="region of interest" description="Disordered" evidence="8">
    <location>
        <begin position="193"/>
        <end position="213"/>
    </location>
</feature>
<keyword evidence="5" id="KW-0028">Amino-acid biosynthesis</keyword>
<gene>
    <name evidence="11" type="primary">argG</name>
    <name evidence="11" type="ORF">CRI94_05135</name>
</gene>
<evidence type="ECO:0000256" key="7">
    <source>
        <dbReference type="ARBA" id="ARBA00022840"/>
    </source>
</evidence>
<evidence type="ECO:0000256" key="4">
    <source>
        <dbReference type="ARBA" id="ARBA00022598"/>
    </source>
</evidence>
<name>A0A2A8D0F5_9BACT</name>
<dbReference type="PROSITE" id="PS00564">
    <property type="entry name" value="ARGININOSUCCIN_SYN_1"/>
    <property type="match status" value="1"/>
</dbReference>
<evidence type="ECO:0000313" key="12">
    <source>
        <dbReference type="Proteomes" id="UP000220102"/>
    </source>
</evidence>
<dbReference type="CDD" id="cd01999">
    <property type="entry name" value="ASS"/>
    <property type="match status" value="1"/>
</dbReference>
<keyword evidence="12" id="KW-1185">Reference proteome</keyword>
<proteinExistence type="predicted"/>
<evidence type="ECO:0000313" key="11">
    <source>
        <dbReference type="EMBL" id="PEN14416.1"/>
    </source>
</evidence>
<dbReference type="RefSeq" id="WP_098074596.1">
    <property type="nucleotide sequence ID" value="NZ_PDEQ01000002.1"/>
</dbReference>
<dbReference type="UniPathway" id="UPA00068">
    <property type="reaction ID" value="UER00113"/>
</dbReference>
<dbReference type="InterPro" id="IPR018223">
    <property type="entry name" value="Arginosuc_synth_CS"/>
</dbReference>
<dbReference type="SUPFAM" id="SSF69864">
    <property type="entry name" value="Argininosuccinate synthetase, C-terminal domain"/>
    <property type="match status" value="1"/>
</dbReference>
<dbReference type="GO" id="GO:0005737">
    <property type="term" value="C:cytoplasm"/>
    <property type="evidence" value="ECO:0007669"/>
    <property type="project" value="TreeGrafter"/>
</dbReference>
<feature type="region of interest" description="Disordered" evidence="8">
    <location>
        <begin position="400"/>
        <end position="422"/>
    </location>
</feature>
<dbReference type="GO" id="GO:0004055">
    <property type="term" value="F:argininosuccinate synthase activity"/>
    <property type="evidence" value="ECO:0007669"/>
    <property type="project" value="UniProtKB-EC"/>
</dbReference>
<dbReference type="NCBIfam" id="TIGR00032">
    <property type="entry name" value="argG"/>
    <property type="match status" value="1"/>
</dbReference>
<comment type="pathway">
    <text evidence="1">Amino-acid biosynthesis; L-arginine biosynthesis; L-arginine from L-ornithine and carbamoyl phosphate: step 2/3.</text>
</comment>
<dbReference type="GO" id="GO:0005524">
    <property type="term" value="F:ATP binding"/>
    <property type="evidence" value="ECO:0007669"/>
    <property type="project" value="UniProtKB-KW"/>
</dbReference>
<organism evidence="11 12">
    <name type="scientific">Longibacter salinarum</name>
    <dbReference type="NCBI Taxonomy" id="1850348"/>
    <lineage>
        <taxon>Bacteria</taxon>
        <taxon>Pseudomonadati</taxon>
        <taxon>Rhodothermota</taxon>
        <taxon>Rhodothermia</taxon>
        <taxon>Rhodothermales</taxon>
        <taxon>Salisaetaceae</taxon>
        <taxon>Longibacter</taxon>
    </lineage>
</organism>
<keyword evidence="7" id="KW-0067">ATP-binding</keyword>
<keyword evidence="4" id="KW-0436">Ligase</keyword>
<evidence type="ECO:0000256" key="3">
    <source>
        <dbReference type="ARBA" id="ARBA00022571"/>
    </source>
</evidence>
<evidence type="ECO:0000259" key="9">
    <source>
        <dbReference type="Pfam" id="PF00764"/>
    </source>
</evidence>